<protein>
    <submittedName>
        <fullName evidence="3">Cation transport regulator ChaC</fullName>
    </submittedName>
</protein>
<dbReference type="PANTHER" id="PTHR12935">
    <property type="entry name" value="GAMMA-GLUTAMYLCYCLOTRANSFERASE"/>
    <property type="match status" value="1"/>
</dbReference>
<name>A0ABY1NJD8_9BACT</name>
<dbReference type="Pfam" id="PF06094">
    <property type="entry name" value="GGACT"/>
    <property type="match status" value="1"/>
</dbReference>
<dbReference type="Gene3D" id="3.10.490.10">
    <property type="entry name" value="Gamma-glutamyl cyclotransferase-like"/>
    <property type="match status" value="1"/>
</dbReference>
<evidence type="ECO:0000259" key="2">
    <source>
        <dbReference type="Pfam" id="PF06094"/>
    </source>
</evidence>
<evidence type="ECO:0000313" key="3">
    <source>
        <dbReference type="EMBL" id="SMP11314.1"/>
    </source>
</evidence>
<dbReference type="EMBL" id="FXUB01000002">
    <property type="protein sequence ID" value="SMP11314.1"/>
    <property type="molecule type" value="Genomic_DNA"/>
</dbReference>
<evidence type="ECO:0000313" key="4">
    <source>
        <dbReference type="Proteomes" id="UP001157911"/>
    </source>
</evidence>
<sequence>MKYYFAYGSNMNPERMKDRGADFKSLRRAILKGYKLVFNKKSKRYGGCANIEPDENAIVEGVLYELKEPEIAIKRLDFYEGYPENYDRVKVTVETEDGEKIKAFTYIAQPRYIDSTVRPSKRYLAHLLKACELGLLSPQYCEKIKRLEETL</sequence>
<dbReference type="InterPro" id="IPR013024">
    <property type="entry name" value="GGCT-like"/>
</dbReference>
<organism evidence="3 4">
    <name type="scientific">Desulfurobacterium pacificum</name>
    <dbReference type="NCBI Taxonomy" id="240166"/>
    <lineage>
        <taxon>Bacteria</taxon>
        <taxon>Pseudomonadati</taxon>
        <taxon>Aquificota</taxon>
        <taxon>Aquificia</taxon>
        <taxon>Desulfurobacteriales</taxon>
        <taxon>Desulfurobacteriaceae</taxon>
        <taxon>Desulfurobacterium</taxon>
    </lineage>
</organism>
<evidence type="ECO:0000256" key="1">
    <source>
        <dbReference type="ARBA" id="ARBA00023239"/>
    </source>
</evidence>
<dbReference type="PANTHER" id="PTHR12935:SF0">
    <property type="entry name" value="GAMMA-GLUTAMYLCYCLOTRANSFERASE"/>
    <property type="match status" value="1"/>
</dbReference>
<dbReference type="RefSeq" id="WP_283400389.1">
    <property type="nucleotide sequence ID" value="NZ_FXUB01000002.1"/>
</dbReference>
<gene>
    <name evidence="3" type="ORF">SAMN06265339_0907</name>
</gene>
<dbReference type="InterPro" id="IPR017939">
    <property type="entry name" value="G-Glutamylcylcotransferase"/>
</dbReference>
<keyword evidence="4" id="KW-1185">Reference proteome</keyword>
<proteinExistence type="predicted"/>
<accession>A0ABY1NJD8</accession>
<reference evidence="3 4" key="1">
    <citation type="submission" date="2017-05" db="EMBL/GenBank/DDBJ databases">
        <authorList>
            <person name="Varghese N."/>
            <person name="Submissions S."/>
        </authorList>
    </citation>
    <scope>NUCLEOTIDE SEQUENCE [LARGE SCALE GENOMIC DNA]</scope>
    <source>
        <strain evidence="3 4">DSM 15522</strain>
    </source>
</reference>
<dbReference type="InterPro" id="IPR009288">
    <property type="entry name" value="AIG2-like_dom"/>
</dbReference>
<dbReference type="Proteomes" id="UP001157911">
    <property type="component" value="Unassembled WGS sequence"/>
</dbReference>
<comment type="caution">
    <text evidence="3">The sequence shown here is derived from an EMBL/GenBank/DDBJ whole genome shotgun (WGS) entry which is preliminary data.</text>
</comment>
<keyword evidence="1" id="KW-0456">Lyase</keyword>
<dbReference type="InterPro" id="IPR036568">
    <property type="entry name" value="GGCT-like_sf"/>
</dbReference>
<dbReference type="SUPFAM" id="SSF110857">
    <property type="entry name" value="Gamma-glutamyl cyclotransferase-like"/>
    <property type="match status" value="1"/>
</dbReference>
<feature type="domain" description="Gamma-glutamylcyclotransferase AIG2-like" evidence="2">
    <location>
        <begin position="4"/>
        <end position="111"/>
    </location>
</feature>
<dbReference type="CDD" id="cd06661">
    <property type="entry name" value="GGCT_like"/>
    <property type="match status" value="1"/>
</dbReference>